<name>A0ABM1P569_DROAR</name>
<dbReference type="Proteomes" id="UP000694904">
    <property type="component" value="Chromosome 4"/>
</dbReference>
<evidence type="ECO:0000256" key="16">
    <source>
        <dbReference type="SAM" id="MobiDB-lite"/>
    </source>
</evidence>
<evidence type="ECO:0000256" key="12">
    <source>
        <dbReference type="ARBA" id="ARBA00023164"/>
    </source>
</evidence>
<dbReference type="Gene3D" id="3.20.20.70">
    <property type="entry name" value="Aldolase class I"/>
    <property type="match status" value="2"/>
</dbReference>
<evidence type="ECO:0000256" key="3">
    <source>
        <dbReference type="ARBA" id="ARBA00009716"/>
    </source>
</evidence>
<dbReference type="InterPro" id="IPR013785">
    <property type="entry name" value="Aldolase_TIM"/>
</dbReference>
<comment type="pathway">
    <text evidence="14">Amino-acid biosynthesis; L-glutamate biosynthesis via GLT pathway; L-glutamate from 2-oxoglutarate and L-glutamine (ferredoxin route): step 1/1.</text>
</comment>
<evidence type="ECO:0000256" key="14">
    <source>
        <dbReference type="ARBA" id="ARBA00037928"/>
    </source>
</evidence>
<evidence type="ECO:0000256" key="13">
    <source>
        <dbReference type="ARBA" id="ARBA00023291"/>
    </source>
</evidence>
<feature type="domain" description="Glutamine amidotransferase type-2" evidence="17">
    <location>
        <begin position="87"/>
        <end position="480"/>
    </location>
</feature>
<dbReference type="PROSITE" id="PS51278">
    <property type="entry name" value="GATASE_TYPE_2"/>
    <property type="match status" value="1"/>
</dbReference>
<dbReference type="SUPFAM" id="SSF51395">
    <property type="entry name" value="FMN-linked oxidoreductases"/>
    <property type="match status" value="1"/>
</dbReference>
<comment type="similarity">
    <text evidence="3">Belongs to the glutamate synthase family.</text>
</comment>
<accession>A0ABM1P569</accession>
<evidence type="ECO:0000256" key="2">
    <source>
        <dbReference type="ARBA" id="ARBA00001927"/>
    </source>
</evidence>
<sequence length="1169" mass="129174">MAPITTDNCEFECATSVESGNNTDNFENDINIDNERFVSSASNDSNLSQVQAEEHVAEQQEQQPKQMPWEAPGKQGLYDPQNEHEACGVGFIVAIDGKRSHKILRDAQTLSERMNHRGACACDNDTGDGAGVLASIPHGLYAKALAEKGVNLPELGNYATGIFYLDEAQAASAEAEFNELAESLGLSVLAWRTVPTNQQAIGVVARKSEPLSRQVFVARPEGLDEKSFQRQVFVLRKRASHELAKQGRRFYICSLSDRTVVYKGLFTSDQLWEYYTDLQDPEFETYMALVHTRFSTNTFPSWERAHPLRVLAHNGEINTLRGNVNLMKAREGVMQSELFGDQLKKLYPVVEPNLSDSGSFDCVLEFITMASDRSLPESVMTMVPEAWQNDRTMPQEKRDFYQWAACVMEPWDGPALISFTDGRYIGAVLDRNGLRPSRFYVTKENVLVMASEVGVYDVDPSQVTLKSRLKPGRMLLVDTKEQKLIQDIELKSRIAKSRPHSEWLQQKMITLDEIRNANVLNTPIEEPPKPPASQRGIFDPRLSLFGYTTETVNMLLIPMFKNKKEALGSMGNDAPLACLSGFQPIPYEYFKQLFAQVTNPPIDPFREKVVMSMQCPIGPEANLLQPSAQQVHRIWLPNPILSIPDTQLLKRNTHRGWKTKVLDITFQYSEGTRGYMECIERICREGASAAQAGYQLIVISDREAGSNERVAVSALLALGALHHHLIETLQRMKVGIIVETAEAREVHHVCVLLGYGADAICPYLAFELAQALRDDGVISADVTDKQIYAAYAQAIDTGIAKVMAKMGISTLQSYKSAQIFEAVGLGNELIDKCFRGTQSRIGGVTLEILAKEGLERFQLTYGKVSPDTHILRNPGQYHWRHGGEAHINEPSSIGSLQEAAVNNNKNAFEAFKKTTLESVKNCALRGQLEFVTDREKIDISEVEPASEIVKRFATGAMSFGSISLEAHQTLSITMNRIGGKSNTGEGGEDSDRYLNQDPNNSRRSAIKQVASGRFGVTASYLANADDLQIKMAQGAKPGEGGELPGYKVTKDIAKTRKSVPGVGLISPPPHHDIYSIEDLAELIYDLKCSNPNARISVKLVSEVGVGVVASGVAKGKAEHIVISGHDGGTGASSWTGIKNAGLPWELGIAETHQVLVLNNLRSRRAWLSR</sequence>
<evidence type="ECO:0000256" key="10">
    <source>
        <dbReference type="ARBA" id="ARBA00023004"/>
    </source>
</evidence>
<evidence type="ECO:0000256" key="4">
    <source>
        <dbReference type="ARBA" id="ARBA00022605"/>
    </source>
</evidence>
<keyword evidence="7" id="KW-0479">Metal-binding</keyword>
<dbReference type="Pfam" id="PF00310">
    <property type="entry name" value="GATase_2"/>
    <property type="match status" value="1"/>
</dbReference>
<keyword evidence="10" id="KW-0408">Iron</keyword>
<keyword evidence="8" id="KW-0315">Glutamine amidotransferase</keyword>
<feature type="region of interest" description="Disordered" evidence="16">
    <location>
        <begin position="42"/>
        <end position="77"/>
    </location>
</feature>
<keyword evidence="12" id="KW-0314">Glutamate biosynthesis</keyword>
<evidence type="ECO:0000256" key="1">
    <source>
        <dbReference type="ARBA" id="ARBA00001917"/>
    </source>
</evidence>
<evidence type="ECO:0000259" key="17">
    <source>
        <dbReference type="PROSITE" id="PS51278"/>
    </source>
</evidence>
<dbReference type="Pfam" id="PF01645">
    <property type="entry name" value="Glu_synthase"/>
    <property type="match status" value="1"/>
</dbReference>
<dbReference type="InterPro" id="IPR002932">
    <property type="entry name" value="Glu_synthdom"/>
</dbReference>
<evidence type="ECO:0000313" key="18">
    <source>
        <dbReference type="Proteomes" id="UP000694904"/>
    </source>
</evidence>
<feature type="region of interest" description="Disordered" evidence="16">
    <location>
        <begin position="975"/>
        <end position="1001"/>
    </location>
</feature>
<dbReference type="InterPro" id="IPR006982">
    <property type="entry name" value="Glu_synth_centr_N"/>
</dbReference>
<dbReference type="NCBIfam" id="NF008730">
    <property type="entry name" value="PRK11750.1"/>
    <property type="match status" value="1"/>
</dbReference>
<keyword evidence="5" id="KW-0285">Flavoprotein</keyword>
<dbReference type="CDD" id="cd02808">
    <property type="entry name" value="GltS_FMN"/>
    <property type="match status" value="1"/>
</dbReference>
<comment type="cofactor">
    <cofactor evidence="2">
        <name>[3Fe-4S] cluster</name>
        <dbReference type="ChEBI" id="CHEBI:21137"/>
    </cofactor>
</comment>
<dbReference type="PANTHER" id="PTHR11938">
    <property type="entry name" value="FAD NADPH DEHYDROGENASE/OXIDOREDUCTASE"/>
    <property type="match status" value="1"/>
</dbReference>
<dbReference type="InterPro" id="IPR017932">
    <property type="entry name" value="GATase_2_dom"/>
</dbReference>
<organism evidence="18 19">
    <name type="scientific">Drosophila arizonae</name>
    <name type="common">Fruit fly</name>
    <dbReference type="NCBI Taxonomy" id="7263"/>
    <lineage>
        <taxon>Eukaryota</taxon>
        <taxon>Metazoa</taxon>
        <taxon>Ecdysozoa</taxon>
        <taxon>Arthropoda</taxon>
        <taxon>Hexapoda</taxon>
        <taxon>Insecta</taxon>
        <taxon>Pterygota</taxon>
        <taxon>Neoptera</taxon>
        <taxon>Endopterygota</taxon>
        <taxon>Diptera</taxon>
        <taxon>Brachycera</taxon>
        <taxon>Muscomorpha</taxon>
        <taxon>Ephydroidea</taxon>
        <taxon>Drosophilidae</taxon>
        <taxon>Drosophila</taxon>
    </lineage>
</organism>
<dbReference type="EC" id="1.4.7.1" evidence="15"/>
<protein>
    <recommendedName>
        <fullName evidence="15">glutamate synthase (ferredoxin)</fullName>
        <ecNumber evidence="15">1.4.7.1</ecNumber>
    </recommendedName>
</protein>
<keyword evidence="9" id="KW-0560">Oxidoreductase</keyword>
<keyword evidence="18" id="KW-1185">Reference proteome</keyword>
<reference evidence="18" key="2">
    <citation type="journal article" date="2016" name="G3 (Bethesda)">
        <title>Genome Evolution in Three Species of Cactophilic Drosophila.</title>
        <authorList>
            <person name="Sanchez-Flores A."/>
            <person name="Penazola F."/>
            <person name="Carpinteyro-Ponce J."/>
            <person name="Nazario-Yepiz N."/>
            <person name="Abreu-Goodger C."/>
            <person name="Machado C.A."/>
            <person name="Markow T.A."/>
        </authorList>
    </citation>
    <scope>NUCLEOTIDE SEQUENCE [LARGE SCALE GENOMIC DNA]</scope>
</reference>
<comment type="cofactor">
    <cofactor evidence="1">
        <name>FMN</name>
        <dbReference type="ChEBI" id="CHEBI:58210"/>
    </cofactor>
</comment>
<evidence type="ECO:0000256" key="11">
    <source>
        <dbReference type="ARBA" id="ARBA00023014"/>
    </source>
</evidence>
<evidence type="ECO:0000256" key="6">
    <source>
        <dbReference type="ARBA" id="ARBA00022643"/>
    </source>
</evidence>
<keyword evidence="13" id="KW-0003">3Fe-4S</keyword>
<reference evidence="18" key="1">
    <citation type="journal article" date="1997" name="Nucleic Acids Res.">
        <title>tRNAscan-SE: a program for improved detection of transfer RNA genes in genomic sequence.</title>
        <authorList>
            <person name="Lowe T.M."/>
            <person name="Eddy S.R."/>
        </authorList>
    </citation>
    <scope>NUCLEOTIDE SEQUENCE [LARGE SCALE GENOMIC DNA]</scope>
</reference>
<evidence type="ECO:0000256" key="5">
    <source>
        <dbReference type="ARBA" id="ARBA00022630"/>
    </source>
</evidence>
<keyword evidence="4" id="KW-0028">Amino-acid biosynthesis</keyword>
<dbReference type="SUPFAM" id="SSF56235">
    <property type="entry name" value="N-terminal nucleophile aminohydrolases (Ntn hydrolases)"/>
    <property type="match status" value="1"/>
</dbReference>
<dbReference type="Pfam" id="PF04898">
    <property type="entry name" value="Glu_syn_central"/>
    <property type="match status" value="1"/>
</dbReference>
<dbReference type="RefSeq" id="XP_017862355.1">
    <property type="nucleotide sequence ID" value="XM_018006866.1"/>
</dbReference>
<reference evidence="19" key="3">
    <citation type="submission" date="2025-08" db="UniProtKB">
        <authorList>
            <consortium name="RefSeq"/>
        </authorList>
    </citation>
    <scope>IDENTIFICATION</scope>
    <source>
        <tissue evidence="19">Whole organism</tissue>
    </source>
</reference>
<dbReference type="InterPro" id="IPR029055">
    <property type="entry name" value="Ntn_hydrolases_N"/>
</dbReference>
<keyword evidence="11" id="KW-0411">Iron-sulfur</keyword>
<proteinExistence type="inferred from homology"/>
<evidence type="ECO:0000256" key="7">
    <source>
        <dbReference type="ARBA" id="ARBA00022723"/>
    </source>
</evidence>
<dbReference type="CDD" id="cd00713">
    <property type="entry name" value="GltS"/>
    <property type="match status" value="1"/>
</dbReference>
<evidence type="ECO:0000256" key="8">
    <source>
        <dbReference type="ARBA" id="ARBA00022962"/>
    </source>
</evidence>
<evidence type="ECO:0000313" key="19">
    <source>
        <dbReference type="RefSeq" id="XP_017862355.1"/>
    </source>
</evidence>
<gene>
    <name evidence="19" type="primary">LOC108613420</name>
</gene>
<dbReference type="PANTHER" id="PTHR11938:SF133">
    <property type="entry name" value="GLUTAMATE SYNTHASE (NADH)"/>
    <property type="match status" value="1"/>
</dbReference>
<dbReference type="GeneID" id="108613420"/>
<evidence type="ECO:0000256" key="15">
    <source>
        <dbReference type="ARBA" id="ARBA00039085"/>
    </source>
</evidence>
<dbReference type="InterPro" id="IPR050711">
    <property type="entry name" value="ET-N_metabolism_enzyme"/>
</dbReference>
<evidence type="ECO:0000256" key="9">
    <source>
        <dbReference type="ARBA" id="ARBA00023002"/>
    </source>
</evidence>
<dbReference type="Gene3D" id="3.60.20.10">
    <property type="entry name" value="Glutamine Phosphoribosylpyrophosphate, subunit 1, domain 1"/>
    <property type="match status" value="1"/>
</dbReference>
<keyword evidence="6" id="KW-0288">FMN</keyword>